<name>F8FGC3_PAEMK</name>
<reference evidence="1 2" key="2">
    <citation type="journal article" date="2013" name="Genome Announc.">
        <title>Genome Sequence of Growth-Improving Paenibacillus mucilaginosus Strain KNP414.</title>
        <authorList>
            <person name="Lu J.J."/>
            <person name="Wang J.F."/>
            <person name="Hu X.F."/>
        </authorList>
    </citation>
    <scope>NUCLEOTIDE SEQUENCE [LARGE SCALE GENOMIC DNA]</scope>
    <source>
        <strain evidence="1 2">KNP414</strain>
    </source>
</reference>
<protein>
    <submittedName>
        <fullName evidence="1">Uncharacterized protein</fullName>
    </submittedName>
</protein>
<organism evidence="1 2">
    <name type="scientific">Paenibacillus mucilaginosus (strain KNP414)</name>
    <dbReference type="NCBI Taxonomy" id="1036673"/>
    <lineage>
        <taxon>Bacteria</taxon>
        <taxon>Bacillati</taxon>
        <taxon>Bacillota</taxon>
        <taxon>Bacilli</taxon>
        <taxon>Bacillales</taxon>
        <taxon>Paenibacillaceae</taxon>
        <taxon>Paenibacillus</taxon>
    </lineage>
</organism>
<proteinExistence type="predicted"/>
<evidence type="ECO:0000313" key="1">
    <source>
        <dbReference type="EMBL" id="AEI44583.1"/>
    </source>
</evidence>
<dbReference type="EMBL" id="CP002869">
    <property type="protein sequence ID" value="AEI44583.1"/>
    <property type="molecule type" value="Genomic_DNA"/>
</dbReference>
<dbReference type="HOGENOM" id="CLU_2771971_0_0_9"/>
<dbReference type="KEGG" id="pms:KNP414_06059"/>
<dbReference type="PATRIC" id="fig|1036673.3.peg.5632"/>
<sequence length="69" mass="7772">MFSFLSVSTLDLPEKSGSKRPAIIFETACIVPAKKSYDDNRALRFPSVQERAGMRIHFIRTNALIKTSL</sequence>
<evidence type="ECO:0000313" key="2">
    <source>
        <dbReference type="Proteomes" id="UP000006620"/>
    </source>
</evidence>
<reference evidence="2" key="1">
    <citation type="submission" date="2011-06" db="EMBL/GenBank/DDBJ databases">
        <title>Complete genome sequence of Paenibacillus mucilaginosus KNP414.</title>
        <authorList>
            <person name="Wang J."/>
            <person name="Hu S."/>
            <person name="Hu X."/>
            <person name="Zhang B."/>
            <person name="Dong D."/>
            <person name="Zhang S."/>
            <person name="Zhao K."/>
            <person name="Wu D."/>
        </authorList>
    </citation>
    <scope>NUCLEOTIDE SEQUENCE [LARGE SCALE GENOMIC DNA]</scope>
    <source>
        <strain evidence="2">KNP414</strain>
    </source>
</reference>
<dbReference type="AlphaFoldDB" id="F8FGC3"/>
<gene>
    <name evidence="1" type="ordered locus">KNP414_06059</name>
</gene>
<dbReference type="Proteomes" id="UP000006620">
    <property type="component" value="Chromosome"/>
</dbReference>
<accession>F8FGC3</accession>